<keyword evidence="2" id="KW-0433">Leucine-rich repeat</keyword>
<keyword evidence="6 9" id="KW-1133">Transmembrane helix</keyword>
<evidence type="ECO:0000256" key="8">
    <source>
        <dbReference type="ARBA" id="ARBA00023180"/>
    </source>
</evidence>
<keyword evidence="4 10" id="KW-0732">Signal</keyword>
<keyword evidence="3 9" id="KW-0812">Transmembrane</keyword>
<reference evidence="11" key="1">
    <citation type="submission" date="2017-09" db="EMBL/GenBank/DDBJ databases">
        <title>Contemporary evolution of a Lepidopteran species, Heliothis virescens, in response to modern agricultural practices.</title>
        <authorList>
            <person name="Fritz M.L."/>
            <person name="Deyonke A.M."/>
            <person name="Papanicolaou A."/>
            <person name="Micinski S."/>
            <person name="Westbrook J."/>
            <person name="Gould F."/>
        </authorList>
    </citation>
    <scope>NUCLEOTIDE SEQUENCE [LARGE SCALE GENOMIC DNA]</scope>
    <source>
        <strain evidence="11">HvINT-</strain>
        <tissue evidence="11">Whole body</tissue>
    </source>
</reference>
<evidence type="ECO:0000256" key="7">
    <source>
        <dbReference type="ARBA" id="ARBA00023136"/>
    </source>
</evidence>
<dbReference type="GO" id="GO:0005886">
    <property type="term" value="C:plasma membrane"/>
    <property type="evidence" value="ECO:0007669"/>
    <property type="project" value="TreeGrafter"/>
</dbReference>
<evidence type="ECO:0000256" key="6">
    <source>
        <dbReference type="ARBA" id="ARBA00022989"/>
    </source>
</evidence>
<dbReference type="InterPro" id="IPR001611">
    <property type="entry name" value="Leu-rich_rpt"/>
</dbReference>
<evidence type="ECO:0000256" key="3">
    <source>
        <dbReference type="ARBA" id="ARBA00022692"/>
    </source>
</evidence>
<evidence type="ECO:0000256" key="9">
    <source>
        <dbReference type="SAM" id="Phobius"/>
    </source>
</evidence>
<dbReference type="InterPro" id="IPR003591">
    <property type="entry name" value="Leu-rich_rpt_typical-subtyp"/>
</dbReference>
<dbReference type="Gene3D" id="3.80.10.10">
    <property type="entry name" value="Ribonuclease Inhibitor"/>
    <property type="match status" value="5"/>
</dbReference>
<dbReference type="EMBL" id="NWSH01001235">
    <property type="protein sequence ID" value="PCG72020.1"/>
    <property type="molecule type" value="Genomic_DNA"/>
</dbReference>
<keyword evidence="7 9" id="KW-0472">Membrane</keyword>
<dbReference type="PROSITE" id="PS51450">
    <property type="entry name" value="LRR"/>
    <property type="match status" value="11"/>
</dbReference>
<feature type="chain" id="PRO_5012720426" description="LRRCT domain-containing protein" evidence="10">
    <location>
        <begin position="22"/>
        <end position="915"/>
    </location>
</feature>
<organism evidence="11">
    <name type="scientific">Heliothis virescens</name>
    <name type="common">Tobacco budworm moth</name>
    <dbReference type="NCBI Taxonomy" id="7102"/>
    <lineage>
        <taxon>Eukaryota</taxon>
        <taxon>Metazoa</taxon>
        <taxon>Ecdysozoa</taxon>
        <taxon>Arthropoda</taxon>
        <taxon>Hexapoda</taxon>
        <taxon>Insecta</taxon>
        <taxon>Pterygota</taxon>
        <taxon>Neoptera</taxon>
        <taxon>Endopterygota</taxon>
        <taxon>Lepidoptera</taxon>
        <taxon>Glossata</taxon>
        <taxon>Ditrysia</taxon>
        <taxon>Noctuoidea</taxon>
        <taxon>Noctuidae</taxon>
        <taxon>Heliothinae</taxon>
        <taxon>Heliothis</taxon>
    </lineage>
</organism>
<dbReference type="SUPFAM" id="SSF52058">
    <property type="entry name" value="L domain-like"/>
    <property type="match status" value="2"/>
</dbReference>
<comment type="subcellular location">
    <subcellularLocation>
        <location evidence="1">Membrane</location>
        <topology evidence="1">Single-pass membrane protein</topology>
    </subcellularLocation>
</comment>
<dbReference type="Pfam" id="PF13855">
    <property type="entry name" value="LRR_8"/>
    <property type="match status" value="6"/>
</dbReference>
<evidence type="ECO:0000313" key="11">
    <source>
        <dbReference type="EMBL" id="PCG72020.1"/>
    </source>
</evidence>
<name>A0A2A4JKT7_HELVI</name>
<dbReference type="GO" id="GO:0007165">
    <property type="term" value="P:signal transduction"/>
    <property type="evidence" value="ECO:0007669"/>
    <property type="project" value="TreeGrafter"/>
</dbReference>
<proteinExistence type="predicted"/>
<dbReference type="STRING" id="7102.A0A2A4JKT7"/>
<keyword evidence="5" id="KW-0677">Repeat</keyword>
<evidence type="ECO:0000256" key="2">
    <source>
        <dbReference type="ARBA" id="ARBA00022614"/>
    </source>
</evidence>
<dbReference type="SMART" id="SM00364">
    <property type="entry name" value="LRR_BAC"/>
    <property type="match status" value="10"/>
</dbReference>
<evidence type="ECO:0008006" key="12">
    <source>
        <dbReference type="Google" id="ProtNLM"/>
    </source>
</evidence>
<feature type="signal peptide" evidence="10">
    <location>
        <begin position="1"/>
        <end position="21"/>
    </location>
</feature>
<gene>
    <name evidence="11" type="ORF">B5V51_1244</name>
</gene>
<evidence type="ECO:0000256" key="5">
    <source>
        <dbReference type="ARBA" id="ARBA00022737"/>
    </source>
</evidence>
<dbReference type="PROSITE" id="PS51257">
    <property type="entry name" value="PROKAR_LIPOPROTEIN"/>
    <property type="match status" value="1"/>
</dbReference>
<dbReference type="PANTHER" id="PTHR24365:SF541">
    <property type="entry name" value="PROTEIN TOLL-RELATED"/>
    <property type="match status" value="1"/>
</dbReference>
<comment type="caution">
    <text evidence="11">The sequence shown here is derived from an EMBL/GenBank/DDBJ whole genome shotgun (WGS) entry which is preliminary data.</text>
</comment>
<evidence type="ECO:0000256" key="10">
    <source>
        <dbReference type="SAM" id="SignalP"/>
    </source>
</evidence>
<dbReference type="SMART" id="SM00369">
    <property type="entry name" value="LRR_TYP"/>
    <property type="match status" value="17"/>
</dbReference>
<sequence length="915" mass="103628">MDVRSILGIVVFSSVIVSSLAGCTWTPNQNNRNCNYTIVCSTNPGSISNPTCNDEPYVIFIITNSNLDYLTAGLFSATNFDSRVREIIAHGNTWTTIDTSAFRYYTKSIKVDISNNEILKVRNEAFRNLQFIQLLNISYNKIETLYPDSFVTSDSKSLQELDLSNNHLIELSSELNQLPKLKKLHLQNNMLTKLAEDCFMNLKNLEYLNLRSNHLVSLNLTLTNLKMLKTLDLSYNYLKKLSGYEINRMAAIVNFNASHNALTSVEYNCFNQAVSLKVVDFSYNRINATIENIRFVVSSALEYLDFYNNSITGIQENAFISGHLYYLNLINNNITGDIRENTFNGLRNITKLDLSRQSISGIRNKAFTHVENLVHLNLSTNNIVDIENASFSNSSIAILDLSYNKVSQLNFLQNCLVNLTELYLINNNITVVPESIFDAQKQMKKLDLSINRIKVIEQYSLPLQNLQYLNVRGNALEGTIKENVFSPAKFLRFLDLSNFNITRIENFAFVDLTGLARLNLSNNQIDTIEPNNFIGVDNMYSLDLSSNKLTHLVFNSSFINNLKALYINDNFLTNISDLFKNKSKLLYLDISNNKINNLSTIGANIFPNLTVLRADNNKIKTFNNENINTLTTLIDLRLASNEISDINLSYYKELMAVDLSNNNLTHLNISLFENNEFLQSLDVSRNNISDLPPGTFQFMKNLKVLNISSNFLTRLRFGSLKGLHKTEVLDLSRNNIGALDVDVFHECDELRTLIIDYNRIKTFDLERLILISLKKLRSLSLGGNPISCKEIVRNIKSANDTFYAIRQVEVTSIHKVYHEDNVHGIKCGDDAFLNENTTTKPESKKSTDESAPSDSSTSIVLVWCSVLTIILVAAGVFAYIKLYKKRVVIIGNNVSMNMRNSLVSDVSDFQSDLLG</sequence>
<dbReference type="SMART" id="SM00365">
    <property type="entry name" value="LRR_SD22"/>
    <property type="match status" value="16"/>
</dbReference>
<feature type="transmembrane region" description="Helical" evidence="9">
    <location>
        <begin position="860"/>
        <end position="880"/>
    </location>
</feature>
<evidence type="ECO:0000256" key="1">
    <source>
        <dbReference type="ARBA" id="ARBA00004167"/>
    </source>
</evidence>
<protein>
    <recommendedName>
        <fullName evidence="12">LRRCT domain-containing protein</fullName>
    </recommendedName>
</protein>
<keyword evidence="8" id="KW-0325">Glycoprotein</keyword>
<dbReference type="PANTHER" id="PTHR24365">
    <property type="entry name" value="TOLL-LIKE RECEPTOR"/>
    <property type="match status" value="1"/>
</dbReference>
<accession>A0A2A4JKT7</accession>
<evidence type="ECO:0000256" key="4">
    <source>
        <dbReference type="ARBA" id="ARBA00022729"/>
    </source>
</evidence>
<dbReference type="SUPFAM" id="SSF52047">
    <property type="entry name" value="RNI-like"/>
    <property type="match status" value="1"/>
</dbReference>
<dbReference type="InterPro" id="IPR032675">
    <property type="entry name" value="LRR_dom_sf"/>
</dbReference>
<dbReference type="AlphaFoldDB" id="A0A2A4JKT7"/>
<dbReference type="GO" id="GO:0038023">
    <property type="term" value="F:signaling receptor activity"/>
    <property type="evidence" value="ECO:0007669"/>
    <property type="project" value="TreeGrafter"/>
</dbReference>